<keyword evidence="2" id="KW-1185">Reference proteome</keyword>
<comment type="caution">
    <text evidence="1">The sequence shown here is derived from an EMBL/GenBank/DDBJ whole genome shotgun (WGS) entry which is preliminary data.</text>
</comment>
<dbReference type="EMBL" id="PJQM01005276">
    <property type="protein sequence ID" value="RCH81994.1"/>
    <property type="molecule type" value="Genomic_DNA"/>
</dbReference>
<evidence type="ECO:0000313" key="1">
    <source>
        <dbReference type="EMBL" id="RCH81994.1"/>
    </source>
</evidence>
<reference evidence="1 2" key="1">
    <citation type="journal article" date="2018" name="G3 (Bethesda)">
        <title>Phylogenetic and Phylogenomic Definition of Rhizopus Species.</title>
        <authorList>
            <person name="Gryganskyi A.P."/>
            <person name="Golan J."/>
            <person name="Dolatabadi S."/>
            <person name="Mondo S."/>
            <person name="Robb S."/>
            <person name="Idnurm A."/>
            <person name="Muszewska A."/>
            <person name="Steczkiewicz K."/>
            <person name="Masonjones S."/>
            <person name="Liao H.L."/>
            <person name="Gajdeczka M.T."/>
            <person name="Anike F."/>
            <person name="Vuek A."/>
            <person name="Anishchenko I.M."/>
            <person name="Voigt K."/>
            <person name="de Hoog G.S."/>
            <person name="Smith M.E."/>
            <person name="Heitman J."/>
            <person name="Vilgalys R."/>
            <person name="Stajich J.E."/>
        </authorList>
    </citation>
    <scope>NUCLEOTIDE SEQUENCE [LARGE SCALE GENOMIC DNA]</scope>
    <source>
        <strain evidence="1 2">LSU 92-RS-03</strain>
    </source>
</reference>
<sequence length="368" mass="41199">MFPCVELEKFMLNEEKPFLLKFLIKYKFQLMQEFKCPKSLRKDILNCFEELWLKHNFNRKQFGQYNKVDVYVWDCILESPEEPTSEEDTTMVTVASRSKKASPGVCVLDAKIKHIDQYSLSDIGDGVLIPGVEVKPQFTNYRASSLACVKKHSFTNQQLLSLSNIVFLSPSCRTEFLDTPTSESVYATLTAPLFSSLPSLSAGSLSPIQNAFTSFSANHDTVLFSQTLLEHAKNSNDSILKSILLSFLTLVCEVTDPSVPAMSEMHIQSSFVHPLIRGITKSSPSIIPHCSNKTAFVKGHNILHCRPDYRVDVYGSAGVCHGTGMFGELKPEESSVVDVTSDFHKCMILGKLALQYGSSPYIMTFYTH</sequence>
<dbReference type="Proteomes" id="UP000253551">
    <property type="component" value="Unassembled WGS sequence"/>
</dbReference>
<dbReference type="AlphaFoldDB" id="A0A367IWD3"/>
<evidence type="ECO:0000313" key="2">
    <source>
        <dbReference type="Proteomes" id="UP000253551"/>
    </source>
</evidence>
<accession>A0A367IWD3</accession>
<name>A0A367IWD3_RHIST</name>
<gene>
    <name evidence="1" type="ORF">CU098_007195</name>
</gene>
<dbReference type="OrthoDB" id="2217162at2759"/>
<feature type="non-terminal residue" evidence="1">
    <location>
        <position position="368"/>
    </location>
</feature>
<protein>
    <submittedName>
        <fullName evidence="1">Uncharacterized protein</fullName>
    </submittedName>
</protein>
<organism evidence="1 2">
    <name type="scientific">Rhizopus stolonifer</name>
    <name type="common">Rhizopus nigricans</name>
    <dbReference type="NCBI Taxonomy" id="4846"/>
    <lineage>
        <taxon>Eukaryota</taxon>
        <taxon>Fungi</taxon>
        <taxon>Fungi incertae sedis</taxon>
        <taxon>Mucoromycota</taxon>
        <taxon>Mucoromycotina</taxon>
        <taxon>Mucoromycetes</taxon>
        <taxon>Mucorales</taxon>
        <taxon>Mucorineae</taxon>
        <taxon>Rhizopodaceae</taxon>
        <taxon>Rhizopus</taxon>
    </lineage>
</organism>
<proteinExistence type="predicted"/>